<gene>
    <name evidence="1" type="ORF">NBRC3188_2983</name>
</gene>
<organism evidence="1 2">
    <name type="scientific">Acetobacter pasteurianus NBRC 3188</name>
    <dbReference type="NCBI Taxonomy" id="1226663"/>
    <lineage>
        <taxon>Bacteria</taxon>
        <taxon>Pseudomonadati</taxon>
        <taxon>Pseudomonadota</taxon>
        <taxon>Alphaproteobacteria</taxon>
        <taxon>Acetobacterales</taxon>
        <taxon>Acetobacteraceae</taxon>
        <taxon>Acetobacter</taxon>
    </lineage>
</organism>
<comment type="caution">
    <text evidence="1">The sequence shown here is derived from an EMBL/GenBank/DDBJ whole genome shotgun (WGS) entry which is preliminary data.</text>
</comment>
<evidence type="ECO:0000313" key="2">
    <source>
        <dbReference type="Proteomes" id="UP000287300"/>
    </source>
</evidence>
<protein>
    <submittedName>
        <fullName evidence="1">Uncharacterized protein</fullName>
    </submittedName>
</protein>
<accession>A0A401WY94</accession>
<reference evidence="1 2" key="1">
    <citation type="submission" date="2016-06" db="EMBL/GenBank/DDBJ databases">
        <title>Acetobacter pasteurianus NBRC 3188 whole genome sequencing project.</title>
        <authorList>
            <person name="Matsutani M."/>
            <person name="Shiwa Y."/>
            <person name="Okamoto-Kainuma A."/>
            <person name="Ishikawa M."/>
            <person name="Koizumi Y."/>
            <person name="Yoshikawa H."/>
            <person name="Yakushi T."/>
            <person name="Matsushita K."/>
        </authorList>
    </citation>
    <scope>NUCLEOTIDE SEQUENCE [LARGE SCALE GENOMIC DNA]</scope>
    <source>
        <strain evidence="1 2">NBRC 3188</strain>
    </source>
</reference>
<name>A0A401WY94_ACEPA</name>
<proteinExistence type="predicted"/>
<dbReference type="Proteomes" id="UP000287300">
    <property type="component" value="Unassembled WGS sequence"/>
</dbReference>
<dbReference type="GeneID" id="66349692"/>
<dbReference type="EMBL" id="BDES01000080">
    <property type="protein sequence ID" value="GCD54286.1"/>
    <property type="molecule type" value="Genomic_DNA"/>
</dbReference>
<dbReference type="AlphaFoldDB" id="A0A401WY94"/>
<sequence>MIEILSDDLRERIASSAPLRPEEVAMVPKEAICILQMQRDPTTRTGLSEEMYLVGLAVGVAVDGLLVHVAVLNKDKEIDPITKPEREDALMAVIEEASIYKKGDNISLLLTPSSNEVVAYAKLPPEDGGDVFITLSDGETQTRNFNEFVDWVKAEIEEDEEDEG</sequence>
<evidence type="ECO:0000313" key="1">
    <source>
        <dbReference type="EMBL" id="GCD54286.1"/>
    </source>
</evidence>
<dbReference type="RefSeq" id="WP_124296577.1">
    <property type="nucleotide sequence ID" value="NZ_BDES01000080.1"/>
</dbReference>